<reference evidence="13 16" key="1">
    <citation type="journal article" date="2011" name="Nature">
        <title>The Medicago genome provides insight into the evolution of rhizobial symbioses.</title>
        <authorList>
            <person name="Young N.D."/>
            <person name="Debelle F."/>
            <person name="Oldroyd G.E."/>
            <person name="Geurts R."/>
            <person name="Cannon S.B."/>
            <person name="Udvardi M.K."/>
            <person name="Benedito V.A."/>
            <person name="Mayer K.F."/>
            <person name="Gouzy J."/>
            <person name="Schoof H."/>
            <person name="Van de Peer Y."/>
            <person name="Proost S."/>
            <person name="Cook D.R."/>
            <person name="Meyers B.C."/>
            <person name="Spannagl M."/>
            <person name="Cheung F."/>
            <person name="De Mita S."/>
            <person name="Krishnakumar V."/>
            <person name="Gundlach H."/>
            <person name="Zhou S."/>
            <person name="Mudge J."/>
            <person name="Bharti A.K."/>
            <person name="Murray J.D."/>
            <person name="Naoumkina M.A."/>
            <person name="Rosen B."/>
            <person name="Silverstein K.A."/>
            <person name="Tang H."/>
            <person name="Rombauts S."/>
            <person name="Zhao P.X."/>
            <person name="Zhou P."/>
            <person name="Barbe V."/>
            <person name="Bardou P."/>
            <person name="Bechner M."/>
            <person name="Bellec A."/>
            <person name="Berger A."/>
            <person name="Berges H."/>
            <person name="Bidwell S."/>
            <person name="Bisseling T."/>
            <person name="Choisne N."/>
            <person name="Couloux A."/>
            <person name="Denny R."/>
            <person name="Deshpande S."/>
            <person name="Dai X."/>
            <person name="Doyle J.J."/>
            <person name="Dudez A.M."/>
            <person name="Farmer A.D."/>
            <person name="Fouteau S."/>
            <person name="Franken C."/>
            <person name="Gibelin C."/>
            <person name="Gish J."/>
            <person name="Goldstein S."/>
            <person name="Gonzalez A.J."/>
            <person name="Green P.J."/>
            <person name="Hallab A."/>
            <person name="Hartog M."/>
            <person name="Hua A."/>
            <person name="Humphray S.J."/>
            <person name="Jeong D.H."/>
            <person name="Jing Y."/>
            <person name="Jocker A."/>
            <person name="Kenton S.M."/>
            <person name="Kim D.J."/>
            <person name="Klee K."/>
            <person name="Lai H."/>
            <person name="Lang C."/>
            <person name="Lin S."/>
            <person name="Macmil S.L."/>
            <person name="Magdelenat G."/>
            <person name="Matthews L."/>
            <person name="McCorrison J."/>
            <person name="Monaghan E.L."/>
            <person name="Mun J.H."/>
            <person name="Najar F.Z."/>
            <person name="Nicholson C."/>
            <person name="Noirot C."/>
            <person name="O'Bleness M."/>
            <person name="Paule C.R."/>
            <person name="Poulain J."/>
            <person name="Prion F."/>
            <person name="Qin B."/>
            <person name="Qu C."/>
            <person name="Retzel E.F."/>
            <person name="Riddle C."/>
            <person name="Sallet E."/>
            <person name="Samain S."/>
            <person name="Samson N."/>
            <person name="Sanders I."/>
            <person name="Saurat O."/>
            <person name="Scarpelli C."/>
            <person name="Schiex T."/>
            <person name="Segurens B."/>
            <person name="Severin A.J."/>
            <person name="Sherrier D.J."/>
            <person name="Shi R."/>
            <person name="Sims S."/>
            <person name="Singer S.R."/>
            <person name="Sinharoy S."/>
            <person name="Sterck L."/>
            <person name="Viollet A."/>
            <person name="Wang B.B."/>
            <person name="Wang K."/>
            <person name="Wang M."/>
            <person name="Wang X."/>
            <person name="Warfsmann J."/>
            <person name="Weissenbach J."/>
            <person name="White D.D."/>
            <person name="White J.D."/>
            <person name="Wiley G.B."/>
            <person name="Wincker P."/>
            <person name="Xing Y."/>
            <person name="Yang L."/>
            <person name="Yao Z."/>
            <person name="Ying F."/>
            <person name="Zhai J."/>
            <person name="Zhou L."/>
            <person name="Zuber A."/>
            <person name="Denarie J."/>
            <person name="Dixon R.A."/>
            <person name="May G.D."/>
            <person name="Schwartz D.C."/>
            <person name="Rogers J."/>
            <person name="Quetier F."/>
            <person name="Town C.D."/>
            <person name="Roe B.A."/>
        </authorList>
    </citation>
    <scope>NUCLEOTIDE SEQUENCE [LARGE SCALE GENOMIC DNA]</scope>
    <source>
        <strain evidence="13">A17</strain>
        <strain evidence="15 16">cv. Jemalong A17</strain>
    </source>
</reference>
<comment type="subcellular location">
    <subcellularLocation>
        <location evidence="1 8 9">Nucleus</location>
    </subcellularLocation>
</comment>
<sequence length="288" mass="32840">MNVDDTSNTWFQLDLDLGLALHDHFDDHRKRESKKKRVENPSKCIKAYQMLTLGPSKEESEENTKIQHSTSKTESCDQNLPTQFTSPSIESSFSNSTSIKKESGEEFEVEIEKVPITRIGNFDKDCNPRKKLRLTKEQSEVLEENFREHSTLNPKQKQALANKLNLQARQVEVWFQNRRARTKLKQTESDCEVLKKCCESLTEENKKLQKELQELKSMQTVAAASFYMKIPAATLTICPSCETICGGNNNGSLPSTTLLIGSKTHHHFHKNNKNDDNYQFPHSSSAAC</sequence>
<evidence type="ECO:0000259" key="12">
    <source>
        <dbReference type="PROSITE" id="PS50071"/>
    </source>
</evidence>
<dbReference type="EnsemblPlants" id="KEH39969">
    <property type="protein sequence ID" value="KEH39969"/>
    <property type="gene ID" value="MTR_1g017090"/>
</dbReference>
<reference evidence="15" key="3">
    <citation type="submission" date="2015-04" db="UniProtKB">
        <authorList>
            <consortium name="EnsemblPlants"/>
        </authorList>
    </citation>
    <scope>IDENTIFICATION</scope>
    <source>
        <strain evidence="15">cv. Jemalong A17</strain>
    </source>
</reference>
<feature type="compositionally biased region" description="Low complexity" evidence="11">
    <location>
        <begin position="84"/>
        <end position="98"/>
    </location>
</feature>
<accession>A0A072VD79</accession>
<keyword evidence="6" id="KW-0804">Transcription</keyword>
<dbReference type="PROSITE" id="PS50071">
    <property type="entry name" value="HOMEOBOX_2"/>
    <property type="match status" value="1"/>
</dbReference>
<proteinExistence type="inferred from homology"/>
<organism evidence="13 16">
    <name type="scientific">Medicago truncatula</name>
    <name type="common">Barrel medic</name>
    <name type="synonym">Medicago tribuloides</name>
    <dbReference type="NCBI Taxonomy" id="3880"/>
    <lineage>
        <taxon>Eukaryota</taxon>
        <taxon>Viridiplantae</taxon>
        <taxon>Streptophyta</taxon>
        <taxon>Embryophyta</taxon>
        <taxon>Tracheophyta</taxon>
        <taxon>Spermatophyta</taxon>
        <taxon>Magnoliopsida</taxon>
        <taxon>eudicotyledons</taxon>
        <taxon>Gunneridae</taxon>
        <taxon>Pentapetalae</taxon>
        <taxon>rosids</taxon>
        <taxon>fabids</taxon>
        <taxon>Fabales</taxon>
        <taxon>Fabaceae</taxon>
        <taxon>Papilionoideae</taxon>
        <taxon>50 kb inversion clade</taxon>
        <taxon>NPAAA clade</taxon>
        <taxon>Hologalegina</taxon>
        <taxon>IRL clade</taxon>
        <taxon>Trifolieae</taxon>
        <taxon>Medicago</taxon>
    </lineage>
</organism>
<dbReference type="SMART" id="SM00340">
    <property type="entry name" value="HALZ"/>
    <property type="match status" value="1"/>
</dbReference>
<keyword evidence="16" id="KW-1185">Reference proteome</keyword>
<keyword evidence="7 8" id="KW-0539">Nucleus</keyword>
<dbReference type="HOGENOM" id="CLU_049516_0_0_1"/>
<dbReference type="PANTHER" id="PTHR45714:SF62">
    <property type="entry name" value="HOMEOBOX ASSOCIATED LEUCINE ZIPPER PROTEIN"/>
    <property type="match status" value="1"/>
</dbReference>
<keyword evidence="4 8" id="KW-0238">DNA-binding</keyword>
<dbReference type="KEGG" id="mtr:25482022"/>
<dbReference type="Pfam" id="PF00046">
    <property type="entry name" value="Homeodomain"/>
    <property type="match status" value="1"/>
</dbReference>
<keyword evidence="10" id="KW-0175">Coiled coil</keyword>
<dbReference type="InterPro" id="IPR050762">
    <property type="entry name" value="HD-ZIP_Homeobox_LZ_Class_II"/>
</dbReference>
<feature type="region of interest" description="Disordered" evidence="11">
    <location>
        <begin position="53"/>
        <end position="99"/>
    </location>
</feature>
<evidence type="ECO:0000313" key="14">
    <source>
        <dbReference type="EMBL" id="RHN77180.1"/>
    </source>
</evidence>
<dbReference type="InterPro" id="IPR009057">
    <property type="entry name" value="Homeodomain-like_sf"/>
</dbReference>
<feature type="compositionally biased region" description="Basic and acidic residues" evidence="11">
    <location>
        <begin position="56"/>
        <end position="65"/>
    </location>
</feature>
<dbReference type="GO" id="GO:0000981">
    <property type="term" value="F:DNA-binding transcription factor activity, RNA polymerase II-specific"/>
    <property type="evidence" value="ECO:0007669"/>
    <property type="project" value="InterPro"/>
</dbReference>
<dbReference type="AlphaFoldDB" id="A0A072VD79"/>
<dbReference type="SMART" id="SM00389">
    <property type="entry name" value="HOX"/>
    <property type="match status" value="1"/>
</dbReference>
<dbReference type="GO" id="GO:0005634">
    <property type="term" value="C:nucleus"/>
    <property type="evidence" value="ECO:0007669"/>
    <property type="project" value="UniProtKB-SubCell"/>
</dbReference>
<dbReference type="InterPro" id="IPR017970">
    <property type="entry name" value="Homeobox_CS"/>
</dbReference>
<evidence type="ECO:0000256" key="5">
    <source>
        <dbReference type="ARBA" id="ARBA00023155"/>
    </source>
</evidence>
<dbReference type="STRING" id="3880.A0A072VD79"/>
<dbReference type="InterPro" id="IPR003106">
    <property type="entry name" value="Leu_zip_homeo"/>
</dbReference>
<reference evidence="14" key="4">
    <citation type="journal article" date="2018" name="Nat. Plants">
        <title>Whole-genome landscape of Medicago truncatula symbiotic genes.</title>
        <authorList>
            <person name="Pecrix Y."/>
            <person name="Gamas P."/>
            <person name="Carrere S."/>
        </authorList>
    </citation>
    <scope>NUCLEOTIDE SEQUENCE</scope>
    <source>
        <tissue evidence="14">Leaves</tissue>
    </source>
</reference>
<comment type="similarity">
    <text evidence="2">Belongs to the HD-ZIP homeobox family. Class II subfamily.</text>
</comment>
<evidence type="ECO:0000256" key="8">
    <source>
        <dbReference type="PROSITE-ProRule" id="PRU00108"/>
    </source>
</evidence>
<evidence type="ECO:0000256" key="3">
    <source>
        <dbReference type="ARBA" id="ARBA00023015"/>
    </source>
</evidence>
<evidence type="ECO:0000313" key="13">
    <source>
        <dbReference type="EMBL" id="KEH39969.1"/>
    </source>
</evidence>
<evidence type="ECO:0000256" key="9">
    <source>
        <dbReference type="RuleBase" id="RU000682"/>
    </source>
</evidence>
<dbReference type="EMBL" id="PSQE01000001">
    <property type="protein sequence ID" value="RHN77180.1"/>
    <property type="molecule type" value="Genomic_DNA"/>
</dbReference>
<evidence type="ECO:0000256" key="6">
    <source>
        <dbReference type="ARBA" id="ARBA00023163"/>
    </source>
</evidence>
<dbReference type="CDD" id="cd00086">
    <property type="entry name" value="homeodomain"/>
    <property type="match status" value="1"/>
</dbReference>
<name>A0A072VD79_MEDTR</name>
<feature type="coiled-coil region" evidence="10">
    <location>
        <begin position="184"/>
        <end position="221"/>
    </location>
</feature>
<dbReference type="Gramene" id="rna606">
    <property type="protein sequence ID" value="RHN77180.1"/>
    <property type="gene ID" value="gene606"/>
</dbReference>
<evidence type="ECO:0000256" key="7">
    <source>
        <dbReference type="ARBA" id="ARBA00023242"/>
    </source>
</evidence>
<evidence type="ECO:0000256" key="10">
    <source>
        <dbReference type="SAM" id="Coils"/>
    </source>
</evidence>
<dbReference type="PROSITE" id="PS00027">
    <property type="entry name" value="HOMEOBOX_1"/>
    <property type="match status" value="1"/>
</dbReference>
<dbReference type="EMBL" id="CM001217">
    <property type="protein sequence ID" value="KEH39969.1"/>
    <property type="molecule type" value="Genomic_DNA"/>
</dbReference>
<dbReference type="GO" id="GO:0043565">
    <property type="term" value="F:sequence-specific DNA binding"/>
    <property type="evidence" value="ECO:0007669"/>
    <property type="project" value="InterPro"/>
</dbReference>
<gene>
    <name evidence="15" type="primary">25482022</name>
    <name evidence="13" type="ordered locus">MTR_1g017090</name>
    <name evidence="14" type="ORF">MtrunA17_Chr1g0151971</name>
</gene>
<dbReference type="SUPFAM" id="SSF46689">
    <property type="entry name" value="Homeodomain-like"/>
    <property type="match status" value="1"/>
</dbReference>
<dbReference type="Proteomes" id="UP000002051">
    <property type="component" value="Unassembled WGS sequence"/>
</dbReference>
<evidence type="ECO:0000256" key="4">
    <source>
        <dbReference type="ARBA" id="ARBA00023125"/>
    </source>
</evidence>
<keyword evidence="3" id="KW-0805">Transcription regulation</keyword>
<dbReference type="OrthoDB" id="6159439at2759"/>
<feature type="DNA-binding region" description="Homeobox" evidence="8">
    <location>
        <begin position="127"/>
        <end position="186"/>
    </location>
</feature>
<evidence type="ECO:0000256" key="2">
    <source>
        <dbReference type="ARBA" id="ARBA00006074"/>
    </source>
</evidence>
<dbReference type="PANTHER" id="PTHR45714">
    <property type="entry name" value="HOMEOBOX-LEUCINE ZIPPER PROTEIN HAT14"/>
    <property type="match status" value="1"/>
</dbReference>
<dbReference type="Proteomes" id="UP000265566">
    <property type="component" value="Chromosome 1"/>
</dbReference>
<dbReference type="Gene3D" id="1.10.10.60">
    <property type="entry name" value="Homeodomain-like"/>
    <property type="match status" value="1"/>
</dbReference>
<evidence type="ECO:0000313" key="16">
    <source>
        <dbReference type="Proteomes" id="UP000002051"/>
    </source>
</evidence>
<dbReference type="Pfam" id="PF02183">
    <property type="entry name" value="HALZ"/>
    <property type="match status" value="1"/>
</dbReference>
<protein>
    <submittedName>
        <fullName evidence="13">Homeobox associated leucine zipper protein</fullName>
    </submittedName>
    <submittedName>
        <fullName evidence="14">Putative transcription factor Homobox-WOX family</fullName>
    </submittedName>
</protein>
<evidence type="ECO:0000256" key="11">
    <source>
        <dbReference type="SAM" id="MobiDB-lite"/>
    </source>
</evidence>
<keyword evidence="5 8" id="KW-0371">Homeobox</keyword>
<feature type="compositionally biased region" description="Polar residues" evidence="11">
    <location>
        <begin position="66"/>
        <end position="83"/>
    </location>
</feature>
<feature type="domain" description="Homeobox" evidence="12">
    <location>
        <begin position="125"/>
        <end position="185"/>
    </location>
</feature>
<reference evidence="13 16" key="2">
    <citation type="journal article" date="2014" name="BMC Genomics">
        <title>An improved genome release (version Mt4.0) for the model legume Medicago truncatula.</title>
        <authorList>
            <person name="Tang H."/>
            <person name="Krishnakumar V."/>
            <person name="Bidwell S."/>
            <person name="Rosen B."/>
            <person name="Chan A."/>
            <person name="Zhou S."/>
            <person name="Gentzbittel L."/>
            <person name="Childs K.L."/>
            <person name="Yandell M."/>
            <person name="Gundlach H."/>
            <person name="Mayer K.F."/>
            <person name="Schwartz D.C."/>
            <person name="Town C.D."/>
        </authorList>
    </citation>
    <scope>GENOME REANNOTATION</scope>
    <source>
        <strain evidence="13">A17</strain>
        <strain evidence="15 16">cv. Jemalong A17</strain>
    </source>
</reference>
<evidence type="ECO:0000256" key="1">
    <source>
        <dbReference type="ARBA" id="ARBA00004123"/>
    </source>
</evidence>
<dbReference type="InterPro" id="IPR001356">
    <property type="entry name" value="HD"/>
</dbReference>
<evidence type="ECO:0000313" key="15">
    <source>
        <dbReference type="EnsemblPlants" id="KEH39969"/>
    </source>
</evidence>